<dbReference type="InterPro" id="IPR053322">
    <property type="entry name" value="PLA2-like"/>
</dbReference>
<dbReference type="EMBL" id="KZ352461">
    <property type="protein sequence ID" value="PIO62174.1"/>
    <property type="molecule type" value="Genomic_DNA"/>
</dbReference>
<keyword evidence="1" id="KW-0732">Signal</keyword>
<evidence type="ECO:0000313" key="2">
    <source>
        <dbReference type="EMBL" id="PIO62174.1"/>
    </source>
</evidence>
<dbReference type="InterPro" id="IPR036444">
    <property type="entry name" value="PLipase_A2_dom_sf"/>
</dbReference>
<evidence type="ECO:0000256" key="1">
    <source>
        <dbReference type="SAM" id="SignalP"/>
    </source>
</evidence>
<sequence length="174" mass="20148">MRLAIMLAAVYTTTSLPAWNDYSKFIGDRGDKGGYSRNLHNNSGAGQERKFRVIRRRGGSEKWECGMDPLTKYLSRRRIERKCPQVQNGINGCCKKHDKCYLNQKGRKFCDDEFCGCLNVKKVAHWKRPKRDGLNHDPAVRAMQKVSLIGNYTPYNCYEKEVEKLKNKQHSQSQ</sequence>
<accession>A0A2G9TW20</accession>
<dbReference type="GO" id="GO:0006644">
    <property type="term" value="P:phospholipid metabolic process"/>
    <property type="evidence" value="ECO:0007669"/>
    <property type="project" value="InterPro"/>
</dbReference>
<dbReference type="PANTHER" id="PTHR34228">
    <property type="entry name" value="PROTEIN CBG09474-RELATED"/>
    <property type="match status" value="1"/>
</dbReference>
<dbReference type="GO" id="GO:0004623">
    <property type="term" value="F:phospholipase A2 activity"/>
    <property type="evidence" value="ECO:0007669"/>
    <property type="project" value="InterPro"/>
</dbReference>
<evidence type="ECO:0008006" key="4">
    <source>
        <dbReference type="Google" id="ProtNLM"/>
    </source>
</evidence>
<feature type="non-terminal residue" evidence="2">
    <location>
        <position position="174"/>
    </location>
</feature>
<dbReference type="SUPFAM" id="SSF48619">
    <property type="entry name" value="Phospholipase A2, PLA2"/>
    <property type="match status" value="1"/>
</dbReference>
<reference evidence="2 3" key="1">
    <citation type="submission" date="2015-09" db="EMBL/GenBank/DDBJ databases">
        <title>Draft genome of the parasitic nematode Teladorsagia circumcincta isolate WARC Sus (inbred).</title>
        <authorList>
            <person name="Mitreva M."/>
        </authorList>
    </citation>
    <scope>NUCLEOTIDE SEQUENCE [LARGE SCALE GENOMIC DNA]</scope>
    <source>
        <strain evidence="2 3">S</strain>
    </source>
</reference>
<organism evidence="2 3">
    <name type="scientific">Teladorsagia circumcincta</name>
    <name type="common">Brown stomach worm</name>
    <name type="synonym">Ostertagia circumcincta</name>
    <dbReference type="NCBI Taxonomy" id="45464"/>
    <lineage>
        <taxon>Eukaryota</taxon>
        <taxon>Metazoa</taxon>
        <taxon>Ecdysozoa</taxon>
        <taxon>Nematoda</taxon>
        <taxon>Chromadorea</taxon>
        <taxon>Rhabditida</taxon>
        <taxon>Rhabditina</taxon>
        <taxon>Rhabditomorpha</taxon>
        <taxon>Strongyloidea</taxon>
        <taxon>Trichostrongylidae</taxon>
        <taxon>Teladorsagia</taxon>
    </lineage>
</organism>
<dbReference type="Proteomes" id="UP000230423">
    <property type="component" value="Unassembled WGS sequence"/>
</dbReference>
<feature type="signal peptide" evidence="1">
    <location>
        <begin position="1"/>
        <end position="15"/>
    </location>
</feature>
<protein>
    <recommendedName>
        <fullName evidence="4">Phospholipase A2</fullName>
    </recommendedName>
</protein>
<feature type="chain" id="PRO_5013695015" description="Phospholipase A2" evidence="1">
    <location>
        <begin position="16"/>
        <end position="174"/>
    </location>
</feature>
<name>A0A2G9TW20_TELCI</name>
<dbReference type="GO" id="GO:0050482">
    <property type="term" value="P:arachidonate secretion"/>
    <property type="evidence" value="ECO:0007669"/>
    <property type="project" value="InterPro"/>
</dbReference>
<dbReference type="OrthoDB" id="5781547at2759"/>
<keyword evidence="3" id="KW-1185">Reference proteome</keyword>
<gene>
    <name evidence="2" type="ORF">TELCIR_16280</name>
</gene>
<dbReference type="AlphaFoldDB" id="A0A2G9TW20"/>
<evidence type="ECO:0000313" key="3">
    <source>
        <dbReference type="Proteomes" id="UP000230423"/>
    </source>
</evidence>
<proteinExistence type="predicted"/>